<evidence type="ECO:0000256" key="1">
    <source>
        <dbReference type="SAM" id="MobiDB-lite"/>
    </source>
</evidence>
<dbReference type="Proteomes" id="UP000660729">
    <property type="component" value="Unassembled WGS sequence"/>
</dbReference>
<feature type="region of interest" description="Disordered" evidence="1">
    <location>
        <begin position="92"/>
        <end position="257"/>
    </location>
</feature>
<dbReference type="OrthoDB" id="3649370at2759"/>
<evidence type="ECO:0000313" key="3">
    <source>
        <dbReference type="Proteomes" id="UP000660729"/>
    </source>
</evidence>
<keyword evidence="3" id="KW-1185">Reference proteome</keyword>
<feature type="compositionally biased region" description="Basic and acidic residues" evidence="1">
    <location>
        <begin position="244"/>
        <end position="257"/>
    </location>
</feature>
<gene>
    <name evidence="2" type="ORF">HII31_05773</name>
</gene>
<comment type="caution">
    <text evidence="2">The sequence shown here is derived from an EMBL/GenBank/DDBJ whole genome shotgun (WGS) entry which is preliminary data.</text>
</comment>
<name>A0A8H6RKU0_9PEZI</name>
<feature type="compositionally biased region" description="Low complexity" evidence="1">
    <location>
        <begin position="111"/>
        <end position="128"/>
    </location>
</feature>
<dbReference type="AlphaFoldDB" id="A0A8H6RKU0"/>
<proteinExistence type="predicted"/>
<dbReference type="EMBL" id="JABCIY010000103">
    <property type="protein sequence ID" value="KAF7192859.1"/>
    <property type="molecule type" value="Genomic_DNA"/>
</dbReference>
<accession>A0A8H6RKU0</accession>
<sequence>MSANSNKTLEEKEALARQLSTIRCRIRDNATAAISFKLDEVKKPYKPQKAHDPNDKTWKSLVEDHDFVMIKIEAMKRTTDVKKRNDIVRSLREKFPKIAKKFPAPQDPVEKTAPAPAAAEKSTSAEKSPLPRSTFTEPPPAYDSACAVPATARANQPNGLPSSSIFKPTSSSPYLPHSMAPPLPTNNLKRPAPGISSKGIKQENPIDLDAEEDFDENSPEPEDPAEDDDYNPTTDPTQPKSRKERADNRATKRVRTEDFNNRLKRAITKPALEYERLQLKFKYELQDIAIKKRIADIDGDKAKALALDMEASDIQYKKSKAEIMKKMQDLEDGEGKGKGESAPTA</sequence>
<organism evidence="2 3">
    <name type="scientific">Pseudocercospora fuligena</name>
    <dbReference type="NCBI Taxonomy" id="685502"/>
    <lineage>
        <taxon>Eukaryota</taxon>
        <taxon>Fungi</taxon>
        <taxon>Dikarya</taxon>
        <taxon>Ascomycota</taxon>
        <taxon>Pezizomycotina</taxon>
        <taxon>Dothideomycetes</taxon>
        <taxon>Dothideomycetidae</taxon>
        <taxon>Mycosphaerellales</taxon>
        <taxon>Mycosphaerellaceae</taxon>
        <taxon>Pseudocercospora</taxon>
    </lineage>
</organism>
<feature type="compositionally biased region" description="Low complexity" evidence="1">
    <location>
        <begin position="161"/>
        <end position="173"/>
    </location>
</feature>
<protein>
    <submittedName>
        <fullName evidence="2">Uncharacterized protein</fullName>
    </submittedName>
</protein>
<reference evidence="2" key="1">
    <citation type="submission" date="2020-04" db="EMBL/GenBank/DDBJ databases">
        <title>Draft genome resource of the tomato pathogen Pseudocercospora fuligena.</title>
        <authorList>
            <person name="Zaccaron A."/>
        </authorList>
    </citation>
    <scope>NUCLEOTIDE SEQUENCE</scope>
    <source>
        <strain evidence="2">PF001</strain>
    </source>
</reference>
<feature type="compositionally biased region" description="Acidic residues" evidence="1">
    <location>
        <begin position="206"/>
        <end position="230"/>
    </location>
</feature>
<evidence type="ECO:0000313" key="2">
    <source>
        <dbReference type="EMBL" id="KAF7192859.1"/>
    </source>
</evidence>